<feature type="transmembrane region" description="Helical" evidence="6">
    <location>
        <begin position="203"/>
        <end position="220"/>
    </location>
</feature>
<keyword evidence="9" id="KW-1185">Reference proteome</keyword>
<name>Q8TNU6_METAC</name>
<dbReference type="EnsemblBacteria" id="AAM05579">
    <property type="protein sequence ID" value="AAM05579"/>
    <property type="gene ID" value="MA_2182"/>
</dbReference>
<reference evidence="8 9" key="1">
    <citation type="journal article" date="2002" name="Genome Res.">
        <title>The genome of Methanosarcina acetivorans reveals extensive metabolic and physiological diversity.</title>
        <authorList>
            <person name="Galagan J.E."/>
            <person name="Nusbaum C."/>
            <person name="Roy A."/>
            <person name="Endrizzi M.G."/>
            <person name="Macdonald P."/>
            <person name="FitzHugh W."/>
            <person name="Calvo S."/>
            <person name="Engels R."/>
            <person name="Smirnov S."/>
            <person name="Atnoor D."/>
            <person name="Brown A."/>
            <person name="Allen N."/>
            <person name="Naylor J."/>
            <person name="Stange-Thomann N."/>
            <person name="DeArellano K."/>
            <person name="Johnson R."/>
            <person name="Linton L."/>
            <person name="McEwan P."/>
            <person name="McKernan K."/>
            <person name="Talamas J."/>
            <person name="Tirrell A."/>
            <person name="Ye W."/>
            <person name="Zimmer A."/>
            <person name="Barber R.D."/>
            <person name="Cann I."/>
            <person name="Graham D.E."/>
            <person name="Grahame D.A."/>
            <person name="Guss A."/>
            <person name="Hedderich R."/>
            <person name="Ingram-Smith C."/>
            <person name="Kuettner C.H."/>
            <person name="Krzycki J.A."/>
            <person name="Leigh J.A."/>
            <person name="Li W."/>
            <person name="Liu J."/>
            <person name="Mukhopadhyay B."/>
            <person name="Reeve J.N."/>
            <person name="Smith K."/>
            <person name="Springer T.A."/>
            <person name="Umayam L.A."/>
            <person name="White O."/>
            <person name="White R.H."/>
            <person name="de Macario E.C."/>
            <person name="Ferry J.G."/>
            <person name="Jarrell K.F."/>
            <person name="Jing H."/>
            <person name="Macario A.J.L."/>
            <person name="Paulsen I."/>
            <person name="Pritchett M."/>
            <person name="Sowers K.R."/>
            <person name="Swanson R.V."/>
            <person name="Zinder S.H."/>
            <person name="Lander E."/>
            <person name="Metcalf W.W."/>
            <person name="Birren B."/>
        </authorList>
    </citation>
    <scope>NUCLEOTIDE SEQUENCE [LARGE SCALE GENOMIC DNA]</scope>
    <source>
        <strain evidence="9">ATCC 35395 / DSM 2834 / JCM 12185 / C2A</strain>
    </source>
</reference>
<gene>
    <name evidence="8" type="ordered locus">MA_2182</name>
</gene>
<dbReference type="PANTHER" id="PTHR40074">
    <property type="entry name" value="O-ACETYLTRANSFERASE WECH"/>
    <property type="match status" value="1"/>
</dbReference>
<evidence type="ECO:0000313" key="8">
    <source>
        <dbReference type="EMBL" id="AAM05579.1"/>
    </source>
</evidence>
<proteinExistence type="predicted"/>
<comment type="subcellular location">
    <subcellularLocation>
        <location evidence="1">Cell membrane</location>
        <topology evidence="1">Multi-pass membrane protein</topology>
    </subcellularLocation>
</comment>
<keyword evidence="5 6" id="KW-0472">Membrane</keyword>
<sequence length="348" mass="40822">MNRGIMSYLKLNRLTLLDGIAIILIVFYHSIQTFNTPDAIFWKSTIEIQVLGLVLFTFISGYKFVLNHINELEDKQFLKKYFAKRFIRLYKPYIGYSLLIFIPEYIAIYIATHYFKADFGGITNFWNSLNIQGLENLLVGTNFIAMHLWYLFSLLIITVICIIILYFFNIQTLFIFSLLMLLYNIISAGYYKTSIFLIDDRTMLYLPVFIFGMFLAYYKDNENTKKIFIAFSILFVIALIQIINHSQTSYQLTTCVYGLTFPCLMMLTSSILMKFEYINNILQFCGKYSFQIYLFHVPIIVPALQRSVVYVANLDFSIVPYVITILSIILSIYAYEICKKIRLNILFE</sequence>
<dbReference type="GO" id="GO:0009246">
    <property type="term" value="P:enterobacterial common antigen biosynthetic process"/>
    <property type="evidence" value="ECO:0000318"/>
    <property type="project" value="GO_Central"/>
</dbReference>
<dbReference type="PANTHER" id="PTHR40074:SF2">
    <property type="entry name" value="O-ACETYLTRANSFERASE WECH"/>
    <property type="match status" value="1"/>
</dbReference>
<feature type="transmembrane region" description="Helical" evidence="6">
    <location>
        <begin position="293"/>
        <end position="312"/>
    </location>
</feature>
<evidence type="ECO:0000256" key="3">
    <source>
        <dbReference type="ARBA" id="ARBA00022692"/>
    </source>
</evidence>
<dbReference type="HOGENOM" id="CLU_803176_0_0_2"/>
<accession>Q8TNU6</accession>
<protein>
    <recommendedName>
        <fullName evidence="7">Acyltransferase 3 domain-containing protein</fullName>
    </recommendedName>
</protein>
<evidence type="ECO:0000256" key="1">
    <source>
        <dbReference type="ARBA" id="ARBA00004651"/>
    </source>
</evidence>
<feature type="transmembrane region" description="Helical" evidence="6">
    <location>
        <begin position="148"/>
        <end position="168"/>
    </location>
</feature>
<dbReference type="GO" id="GO:0016413">
    <property type="term" value="F:O-acetyltransferase activity"/>
    <property type="evidence" value="ECO:0000318"/>
    <property type="project" value="GO_Central"/>
</dbReference>
<keyword evidence="2" id="KW-1003">Cell membrane</keyword>
<dbReference type="PhylomeDB" id="Q8TNU6"/>
<evidence type="ECO:0000256" key="4">
    <source>
        <dbReference type="ARBA" id="ARBA00022989"/>
    </source>
</evidence>
<feature type="transmembrane region" description="Helical" evidence="6">
    <location>
        <begin position="250"/>
        <end position="272"/>
    </location>
</feature>
<feature type="transmembrane region" description="Helical" evidence="6">
    <location>
        <begin position="51"/>
        <end position="72"/>
    </location>
</feature>
<feature type="domain" description="Acyltransferase 3" evidence="7">
    <location>
        <begin position="13"/>
        <end position="335"/>
    </location>
</feature>
<feature type="transmembrane region" description="Helical" evidence="6">
    <location>
        <begin position="173"/>
        <end position="191"/>
    </location>
</feature>
<organism evidence="8 9">
    <name type="scientific">Methanosarcina acetivorans (strain ATCC 35395 / DSM 2834 / JCM 12185 / C2A)</name>
    <dbReference type="NCBI Taxonomy" id="188937"/>
    <lineage>
        <taxon>Archaea</taxon>
        <taxon>Methanobacteriati</taxon>
        <taxon>Methanobacteriota</taxon>
        <taxon>Stenosarchaea group</taxon>
        <taxon>Methanomicrobia</taxon>
        <taxon>Methanosarcinales</taxon>
        <taxon>Methanosarcinaceae</taxon>
        <taxon>Methanosarcina</taxon>
    </lineage>
</organism>
<evidence type="ECO:0000256" key="2">
    <source>
        <dbReference type="ARBA" id="ARBA00022475"/>
    </source>
</evidence>
<evidence type="ECO:0000259" key="7">
    <source>
        <dbReference type="Pfam" id="PF01757"/>
    </source>
</evidence>
<dbReference type="InParanoid" id="Q8TNU6"/>
<dbReference type="InterPro" id="IPR002656">
    <property type="entry name" value="Acyl_transf_3_dom"/>
</dbReference>
<feature type="transmembrane region" description="Helical" evidence="6">
    <location>
        <begin position="93"/>
        <end position="115"/>
    </location>
</feature>
<dbReference type="EMBL" id="AE010299">
    <property type="protein sequence ID" value="AAM05579.1"/>
    <property type="molecule type" value="Genomic_DNA"/>
</dbReference>
<dbReference type="AlphaFoldDB" id="Q8TNU6"/>
<evidence type="ECO:0000256" key="6">
    <source>
        <dbReference type="SAM" id="Phobius"/>
    </source>
</evidence>
<feature type="transmembrane region" description="Helical" evidence="6">
    <location>
        <begin position="318"/>
        <end position="335"/>
    </location>
</feature>
<dbReference type="Proteomes" id="UP000002487">
    <property type="component" value="Chromosome"/>
</dbReference>
<keyword evidence="3 6" id="KW-0812">Transmembrane</keyword>
<dbReference type="KEGG" id="mac:MA_2182"/>
<dbReference type="Pfam" id="PF01757">
    <property type="entry name" value="Acyl_transf_3"/>
    <property type="match status" value="1"/>
</dbReference>
<dbReference type="STRING" id="188937.MA_2182"/>
<keyword evidence="4 6" id="KW-1133">Transmembrane helix</keyword>
<dbReference type="GO" id="GO:0005886">
    <property type="term" value="C:plasma membrane"/>
    <property type="evidence" value="ECO:0000318"/>
    <property type="project" value="GO_Central"/>
</dbReference>
<feature type="transmembrane region" description="Helical" evidence="6">
    <location>
        <begin position="12"/>
        <end position="31"/>
    </location>
</feature>
<evidence type="ECO:0000256" key="5">
    <source>
        <dbReference type="ARBA" id="ARBA00023136"/>
    </source>
</evidence>
<feature type="transmembrane region" description="Helical" evidence="6">
    <location>
        <begin position="227"/>
        <end position="244"/>
    </location>
</feature>
<evidence type="ECO:0000313" key="9">
    <source>
        <dbReference type="Proteomes" id="UP000002487"/>
    </source>
</evidence>